<proteinExistence type="predicted"/>
<sequence length="72" mass="8236">MHLSALGEELKNLHLYINTVIIGGYMEVMMVREVIQGGHQKRCDVVTAQPDQISEIAPLSNSILDQFYYKRE</sequence>
<evidence type="ECO:0000313" key="2">
    <source>
        <dbReference type="Proteomes" id="UP000789901"/>
    </source>
</evidence>
<dbReference type="EMBL" id="CAJVQB010005902">
    <property type="protein sequence ID" value="CAG8672758.1"/>
    <property type="molecule type" value="Genomic_DNA"/>
</dbReference>
<dbReference type="Proteomes" id="UP000789901">
    <property type="component" value="Unassembled WGS sequence"/>
</dbReference>
<organism evidence="1 2">
    <name type="scientific">Gigaspora margarita</name>
    <dbReference type="NCBI Taxonomy" id="4874"/>
    <lineage>
        <taxon>Eukaryota</taxon>
        <taxon>Fungi</taxon>
        <taxon>Fungi incertae sedis</taxon>
        <taxon>Mucoromycota</taxon>
        <taxon>Glomeromycotina</taxon>
        <taxon>Glomeromycetes</taxon>
        <taxon>Diversisporales</taxon>
        <taxon>Gigasporaceae</taxon>
        <taxon>Gigaspora</taxon>
    </lineage>
</organism>
<gene>
    <name evidence="1" type="ORF">GMARGA_LOCUS10517</name>
</gene>
<comment type="caution">
    <text evidence="1">The sequence shown here is derived from an EMBL/GenBank/DDBJ whole genome shotgun (WGS) entry which is preliminary data.</text>
</comment>
<evidence type="ECO:0000313" key="1">
    <source>
        <dbReference type="EMBL" id="CAG8672758.1"/>
    </source>
</evidence>
<protein>
    <submittedName>
        <fullName evidence="1">29879_t:CDS:1</fullName>
    </submittedName>
</protein>
<reference evidence="1 2" key="1">
    <citation type="submission" date="2021-06" db="EMBL/GenBank/DDBJ databases">
        <authorList>
            <person name="Kallberg Y."/>
            <person name="Tangrot J."/>
            <person name="Rosling A."/>
        </authorList>
    </citation>
    <scope>NUCLEOTIDE SEQUENCE [LARGE SCALE GENOMIC DNA]</scope>
    <source>
        <strain evidence="1 2">120-4 pot B 10/14</strain>
    </source>
</reference>
<keyword evidence="2" id="KW-1185">Reference proteome</keyword>
<name>A0ABN7UW03_GIGMA</name>
<accession>A0ABN7UW03</accession>